<feature type="binding site" evidence="4">
    <location>
        <position position="66"/>
    </location>
    <ligand>
        <name>ATP</name>
        <dbReference type="ChEBI" id="CHEBI:30616"/>
    </ligand>
</feature>
<keyword evidence="1 3" id="KW-0853">WD repeat</keyword>
<dbReference type="CDD" id="cd14014">
    <property type="entry name" value="STKc_PknB_like"/>
    <property type="match status" value="1"/>
</dbReference>
<dbReference type="PROSITE" id="PS00107">
    <property type="entry name" value="PROTEIN_KINASE_ATP"/>
    <property type="match status" value="1"/>
</dbReference>
<proteinExistence type="predicted"/>
<dbReference type="InterPro" id="IPR001680">
    <property type="entry name" value="WD40_rpt"/>
</dbReference>
<dbReference type="PRINTS" id="PR00320">
    <property type="entry name" value="GPROTEINBRPT"/>
</dbReference>
<feature type="repeat" description="WD" evidence="3">
    <location>
        <begin position="330"/>
        <end position="371"/>
    </location>
</feature>
<feature type="domain" description="Protein kinase" evidence="5">
    <location>
        <begin position="36"/>
        <end position="303"/>
    </location>
</feature>
<gene>
    <name evidence="6" type="ORF">BI308_13430</name>
</gene>
<dbReference type="STRING" id="1925591.BI308_13430"/>
<feature type="repeat" description="WD" evidence="3">
    <location>
        <begin position="518"/>
        <end position="559"/>
    </location>
</feature>
<keyword evidence="7" id="KW-1185">Reference proteome</keyword>
<dbReference type="NCBIfam" id="NF045510">
    <property type="entry name" value="4Cys_prefix_kin"/>
    <property type="match status" value="1"/>
</dbReference>
<feature type="repeat" description="WD" evidence="3">
    <location>
        <begin position="476"/>
        <end position="517"/>
    </location>
</feature>
<comment type="caution">
    <text evidence="6">The sequence shown here is derived from an EMBL/GenBank/DDBJ whole genome shotgun (WGS) entry which is preliminary data.</text>
</comment>
<dbReference type="PANTHER" id="PTHR19848:SF8">
    <property type="entry name" value="F-BOX AND WD REPEAT DOMAIN CONTAINING 7"/>
    <property type="match status" value="1"/>
</dbReference>
<dbReference type="PROSITE" id="PS50011">
    <property type="entry name" value="PROTEIN_KINASE_DOM"/>
    <property type="match status" value="1"/>
</dbReference>
<dbReference type="InterPro" id="IPR020472">
    <property type="entry name" value="WD40_PAC1"/>
</dbReference>
<dbReference type="GO" id="GO:0005524">
    <property type="term" value="F:ATP binding"/>
    <property type="evidence" value="ECO:0007669"/>
    <property type="project" value="UniProtKB-UniRule"/>
</dbReference>
<keyword evidence="2" id="KW-0677">Repeat</keyword>
<feature type="repeat" description="WD" evidence="3">
    <location>
        <begin position="427"/>
        <end position="457"/>
    </location>
</feature>
<dbReference type="PROSITE" id="PS00678">
    <property type="entry name" value="WD_REPEATS_1"/>
    <property type="match status" value="2"/>
</dbReference>
<evidence type="ECO:0000256" key="4">
    <source>
        <dbReference type="PROSITE-ProRule" id="PRU10141"/>
    </source>
</evidence>
<dbReference type="InterPro" id="IPR000719">
    <property type="entry name" value="Prot_kinase_dom"/>
</dbReference>
<dbReference type="SUPFAM" id="SSF56112">
    <property type="entry name" value="Protein kinase-like (PK-like)"/>
    <property type="match status" value="1"/>
</dbReference>
<dbReference type="InterPro" id="IPR036322">
    <property type="entry name" value="WD40_repeat_dom_sf"/>
</dbReference>
<dbReference type="InterPro" id="IPR015943">
    <property type="entry name" value="WD40/YVTN_repeat-like_dom_sf"/>
</dbReference>
<evidence type="ECO:0000259" key="5">
    <source>
        <dbReference type="PROSITE" id="PS50011"/>
    </source>
</evidence>
<dbReference type="PANTHER" id="PTHR19848">
    <property type="entry name" value="WD40 REPEAT PROTEIN"/>
    <property type="match status" value="1"/>
</dbReference>
<reference evidence="6" key="1">
    <citation type="submission" date="2016-10" db="EMBL/GenBank/DDBJ databases">
        <title>CRISPR-Cas defence system in Roseofilum reptotaenium: evidence of a bacteriophage-cyanobacterium arms race in the coral black band disease.</title>
        <authorList>
            <person name="Buerger P."/>
            <person name="Wood-Charlson E.M."/>
            <person name="Weynberg K.D."/>
            <person name="Willis B."/>
            <person name="Van Oppen M.J."/>
        </authorList>
    </citation>
    <scope>NUCLEOTIDE SEQUENCE [LARGE SCALE GENOMIC DNA]</scope>
    <source>
        <strain evidence="6">AO1-A</strain>
    </source>
</reference>
<dbReference type="SMART" id="SM00320">
    <property type="entry name" value="WD40"/>
    <property type="match status" value="7"/>
</dbReference>
<evidence type="ECO:0000313" key="7">
    <source>
        <dbReference type="Proteomes" id="UP000183940"/>
    </source>
</evidence>
<dbReference type="InterPro" id="IPR019775">
    <property type="entry name" value="WD40_repeat_CS"/>
</dbReference>
<dbReference type="InterPro" id="IPR011009">
    <property type="entry name" value="Kinase-like_dom_sf"/>
</dbReference>
<dbReference type="Pfam" id="PF00069">
    <property type="entry name" value="Pkinase"/>
    <property type="match status" value="1"/>
</dbReference>
<dbReference type="Gene3D" id="2.130.10.10">
    <property type="entry name" value="YVTN repeat-like/Quinoprotein amine dehydrogenase"/>
    <property type="match status" value="3"/>
</dbReference>
<feature type="repeat" description="WD" evidence="3">
    <location>
        <begin position="377"/>
        <end position="410"/>
    </location>
</feature>
<sequence length="636" mass="71462">MAYCLNPNCNHPENPQNAEVCQNCGKPLTELLRGRYRVLKPLGRGGMGRTYLAVDEDKLRSFCVIKQFSPQIQTTGERRDKSVQKSTDLFYQEAMRLHELGEHPQIPTLLAYFEHQEQLYLVQQLIRGPTLWQELRHQGAFSEKQIWDILEQLLPVLGYIHGYKVVHRDIKPTNIIRRKQDKTLVLIDFGIAKQLTATGMARVGTKIGTEGYAPIEQIRSGRAYPASDLYSLGVTCIHLLTGLSPDELFDPLTGNWLWRETLKEQEIVISDRLGQILDKLLKDIVSDRYQSAQAVISDMNPVPSPPNVIVPEGYLISPPAVQDWHCVHTLHHHSGKIQDLAIHPQGNLLASSSEDKTLCLWRMSGQKLEKVSLLSTLTGHEASVGAVAIHPEGELLVSGSHDKRILFWRLPESIDKQIVHTQPILVLNDHRDWVNTLVFSPSGSLLASGSNDKTVRVRQLAVTPDGEWEQLPLLTLTSHTDAVNALAFSADGRWLASGGEDRVVKVWNVETGTLHLNLPRHAQRINALAFSPRNRILASGSDDGTIRIWDSLKGHQIRTLTEHGDSIFGLVFSPNGQVLFSSSRDRTIKIWDLENWKSISTLDDHSWWVRAIALSQDGLTLVTGSGDATIKIWRWM</sequence>
<dbReference type="InterPro" id="IPR017441">
    <property type="entry name" value="Protein_kinase_ATP_BS"/>
</dbReference>
<dbReference type="Gene3D" id="3.30.200.20">
    <property type="entry name" value="Phosphorylase Kinase, domain 1"/>
    <property type="match status" value="1"/>
</dbReference>
<accession>A0A1L9QR20</accession>
<dbReference type="Gene3D" id="1.10.510.10">
    <property type="entry name" value="Transferase(Phosphotransferase) domain 1"/>
    <property type="match status" value="1"/>
</dbReference>
<evidence type="ECO:0000256" key="1">
    <source>
        <dbReference type="ARBA" id="ARBA00022574"/>
    </source>
</evidence>
<protein>
    <recommendedName>
        <fullName evidence="5">Protein kinase domain-containing protein</fullName>
    </recommendedName>
</protein>
<dbReference type="Pfam" id="PF00400">
    <property type="entry name" value="WD40"/>
    <property type="match status" value="7"/>
</dbReference>
<dbReference type="CDD" id="cd00200">
    <property type="entry name" value="WD40"/>
    <property type="match status" value="1"/>
</dbReference>
<evidence type="ECO:0000313" key="6">
    <source>
        <dbReference type="EMBL" id="OJJ25037.1"/>
    </source>
</evidence>
<dbReference type="Proteomes" id="UP000183940">
    <property type="component" value="Unassembled WGS sequence"/>
</dbReference>
<feature type="repeat" description="WD" evidence="3">
    <location>
        <begin position="560"/>
        <end position="601"/>
    </location>
</feature>
<name>A0A1L9QR20_9CYAN</name>
<feature type="repeat" description="WD" evidence="3">
    <location>
        <begin position="602"/>
        <end position="636"/>
    </location>
</feature>
<dbReference type="PROSITE" id="PS50082">
    <property type="entry name" value="WD_REPEATS_2"/>
    <property type="match status" value="7"/>
</dbReference>
<evidence type="ECO:0000256" key="2">
    <source>
        <dbReference type="ARBA" id="ARBA00022737"/>
    </source>
</evidence>
<dbReference type="GO" id="GO:0004672">
    <property type="term" value="F:protein kinase activity"/>
    <property type="evidence" value="ECO:0007669"/>
    <property type="project" value="InterPro"/>
</dbReference>
<dbReference type="SUPFAM" id="SSF50978">
    <property type="entry name" value="WD40 repeat-like"/>
    <property type="match status" value="1"/>
</dbReference>
<keyword evidence="4" id="KW-0547">Nucleotide-binding</keyword>
<dbReference type="EMBL" id="MLAW01000022">
    <property type="protein sequence ID" value="OJJ25037.1"/>
    <property type="molecule type" value="Genomic_DNA"/>
</dbReference>
<dbReference type="SMART" id="SM00220">
    <property type="entry name" value="S_TKc"/>
    <property type="match status" value="1"/>
</dbReference>
<evidence type="ECO:0000256" key="3">
    <source>
        <dbReference type="PROSITE-ProRule" id="PRU00221"/>
    </source>
</evidence>
<organism evidence="6 7">
    <name type="scientific">Roseofilum reptotaenium AO1-A</name>
    <dbReference type="NCBI Taxonomy" id="1925591"/>
    <lineage>
        <taxon>Bacteria</taxon>
        <taxon>Bacillati</taxon>
        <taxon>Cyanobacteriota</taxon>
        <taxon>Cyanophyceae</taxon>
        <taxon>Desertifilales</taxon>
        <taxon>Desertifilaceae</taxon>
        <taxon>Roseofilum</taxon>
    </lineage>
</organism>
<dbReference type="AlphaFoldDB" id="A0A1L9QR20"/>
<dbReference type="PROSITE" id="PS50294">
    <property type="entry name" value="WD_REPEATS_REGION"/>
    <property type="match status" value="7"/>
</dbReference>
<keyword evidence="4" id="KW-0067">ATP-binding</keyword>